<comment type="caution">
    <text evidence="19">The sequence shown here is derived from an EMBL/GenBank/DDBJ whole genome shotgun (WGS) entry which is preliminary data.</text>
</comment>
<dbReference type="Proteomes" id="UP000632659">
    <property type="component" value="Unassembled WGS sequence"/>
</dbReference>
<keyword evidence="6" id="KW-0645">Protease</keyword>
<evidence type="ECO:0000256" key="7">
    <source>
        <dbReference type="ARBA" id="ARBA00022729"/>
    </source>
</evidence>
<dbReference type="InterPro" id="IPR012907">
    <property type="entry name" value="Peptidase_S11_C"/>
</dbReference>
<sequence length="445" mass="50110">MKQAKRLISLVAVFMIVFTVACVPARALTFTPDFEIASEGAYLVNLDTDTVIYEKNKDKQFCPASLTKIMTAIIALENCEDLSTKVTAPVFVFDDLYGRNASNAGMSAGEEMTMEDLLYGLMLKSGCDSAGTIAYYFCQEDTASFVKMMNDKAKEIGAKDTVFADPHGLNDGDSFTTAYDMYLITKYALSLPKFEEIATSYYYELPPTNKRGEDDSTRYWTHTNSMMNKNSSYYNQYVKGIKTGTASKSNIQNLVTMAQKDGNTYLLVVLGAPTRDADGNRQNSTFRDSNKLYNWVFSDFSMRSLVDLEEYVAEVPVELSSGNNYVMALPGEDVLYFLPEDLDLSTEMTKVPHLNEEVLAPIKKGDVVGTMDLQIQGETVATVKLIAANDVNRSTMKYIIYQAQQFVGNKWVRVALIVLGLLLFLYLVFTISYRMKKKKRRRRFR</sequence>
<dbReference type="Pfam" id="PF07943">
    <property type="entry name" value="PBP5_C"/>
    <property type="match status" value="1"/>
</dbReference>
<evidence type="ECO:0000256" key="15">
    <source>
        <dbReference type="RuleBase" id="RU004016"/>
    </source>
</evidence>
<dbReference type="PRINTS" id="PR00725">
    <property type="entry name" value="DADACBPTASE1"/>
</dbReference>
<feature type="chain" id="PRO_5035255746" description="serine-type D-Ala-D-Ala carboxypeptidase" evidence="17">
    <location>
        <begin position="28"/>
        <end position="445"/>
    </location>
</feature>
<dbReference type="PANTHER" id="PTHR21581:SF33">
    <property type="entry name" value="D-ALANYL-D-ALANINE CARBOXYPEPTIDASE DACB"/>
    <property type="match status" value="1"/>
</dbReference>
<evidence type="ECO:0000256" key="16">
    <source>
        <dbReference type="SAM" id="Phobius"/>
    </source>
</evidence>
<feature type="domain" description="Peptidase S11 D-Ala-D-Ala carboxypeptidase A C-terminal" evidence="18">
    <location>
        <begin position="300"/>
        <end position="393"/>
    </location>
</feature>
<evidence type="ECO:0000256" key="9">
    <source>
        <dbReference type="ARBA" id="ARBA00022960"/>
    </source>
</evidence>
<keyword evidence="16" id="KW-1133">Transmembrane helix</keyword>
<dbReference type="GO" id="GO:0009002">
    <property type="term" value="F:serine-type D-Ala-D-Ala carboxypeptidase activity"/>
    <property type="evidence" value="ECO:0007669"/>
    <property type="project" value="UniProtKB-EC"/>
</dbReference>
<dbReference type="AlphaFoldDB" id="A0A8J6PCA7"/>
<reference evidence="19" key="1">
    <citation type="submission" date="2020-08" db="EMBL/GenBank/DDBJ databases">
        <title>Genome public.</title>
        <authorList>
            <person name="Liu C."/>
            <person name="Sun Q."/>
        </authorList>
    </citation>
    <scope>NUCLEOTIDE SEQUENCE</scope>
    <source>
        <strain evidence="19">NSJ-15</strain>
    </source>
</reference>
<comment type="similarity">
    <text evidence="3 15">Belongs to the peptidase S11 family.</text>
</comment>
<feature type="transmembrane region" description="Helical" evidence="16">
    <location>
        <begin position="411"/>
        <end position="433"/>
    </location>
</feature>
<dbReference type="InterPro" id="IPR001967">
    <property type="entry name" value="Peptidase_S11_N"/>
</dbReference>
<keyword evidence="7 17" id="KW-0732">Signal</keyword>
<feature type="signal peptide" evidence="17">
    <location>
        <begin position="1"/>
        <end position="27"/>
    </location>
</feature>
<evidence type="ECO:0000313" key="20">
    <source>
        <dbReference type="Proteomes" id="UP000632659"/>
    </source>
</evidence>
<evidence type="ECO:0000256" key="6">
    <source>
        <dbReference type="ARBA" id="ARBA00022670"/>
    </source>
</evidence>
<proteinExistence type="inferred from homology"/>
<keyword evidence="16" id="KW-0812">Transmembrane</keyword>
<feature type="active site" description="Proton acceptor" evidence="13">
    <location>
        <position position="68"/>
    </location>
</feature>
<evidence type="ECO:0000256" key="10">
    <source>
        <dbReference type="ARBA" id="ARBA00022984"/>
    </source>
</evidence>
<dbReference type="RefSeq" id="WP_154824656.1">
    <property type="nucleotide sequence ID" value="NZ_JACRTL010000001.1"/>
</dbReference>
<dbReference type="InterPro" id="IPR012338">
    <property type="entry name" value="Beta-lactam/transpept-like"/>
</dbReference>
<name>A0A8J6PCA7_9FIRM</name>
<feature type="binding site" evidence="14">
    <location>
        <position position="242"/>
    </location>
    <ligand>
        <name>substrate</name>
    </ligand>
</feature>
<evidence type="ECO:0000256" key="11">
    <source>
        <dbReference type="ARBA" id="ARBA00023316"/>
    </source>
</evidence>
<evidence type="ECO:0000256" key="14">
    <source>
        <dbReference type="PIRSR" id="PIRSR618044-2"/>
    </source>
</evidence>
<keyword evidence="9" id="KW-0133">Cell shape</keyword>
<dbReference type="EC" id="3.4.16.4" evidence="4"/>
<dbReference type="SMART" id="SM00936">
    <property type="entry name" value="PBP5_C"/>
    <property type="match status" value="1"/>
</dbReference>
<dbReference type="EMBL" id="JACRTL010000001">
    <property type="protein sequence ID" value="MBC8609811.1"/>
    <property type="molecule type" value="Genomic_DNA"/>
</dbReference>
<accession>A0A8J6PCA7</accession>
<dbReference type="SUPFAM" id="SSF69189">
    <property type="entry name" value="Penicillin-binding protein associated domain"/>
    <property type="match status" value="1"/>
</dbReference>
<dbReference type="GO" id="GO:0071555">
    <property type="term" value="P:cell wall organization"/>
    <property type="evidence" value="ECO:0007669"/>
    <property type="project" value="UniProtKB-KW"/>
</dbReference>
<dbReference type="Pfam" id="PF00768">
    <property type="entry name" value="Peptidase_S11"/>
    <property type="match status" value="1"/>
</dbReference>
<dbReference type="InterPro" id="IPR018044">
    <property type="entry name" value="Peptidase_S11"/>
</dbReference>
<dbReference type="SUPFAM" id="SSF56601">
    <property type="entry name" value="beta-lactamase/transpeptidase-like"/>
    <property type="match status" value="1"/>
</dbReference>
<evidence type="ECO:0000256" key="1">
    <source>
        <dbReference type="ARBA" id="ARBA00003217"/>
    </source>
</evidence>
<dbReference type="PROSITE" id="PS51257">
    <property type="entry name" value="PROKAR_LIPOPROTEIN"/>
    <property type="match status" value="1"/>
</dbReference>
<dbReference type="Gene3D" id="3.40.710.10">
    <property type="entry name" value="DD-peptidase/beta-lactamase superfamily"/>
    <property type="match status" value="1"/>
</dbReference>
<keyword evidence="8" id="KW-0378">Hydrolase</keyword>
<dbReference type="InterPro" id="IPR037167">
    <property type="entry name" value="Peptidase_S11_C_sf"/>
</dbReference>
<keyword evidence="5 19" id="KW-0121">Carboxypeptidase</keyword>
<evidence type="ECO:0000256" key="8">
    <source>
        <dbReference type="ARBA" id="ARBA00022801"/>
    </source>
</evidence>
<keyword evidence="10" id="KW-0573">Peptidoglycan synthesis</keyword>
<keyword evidence="20" id="KW-1185">Reference proteome</keyword>
<keyword evidence="11" id="KW-0961">Cell wall biogenesis/degradation</keyword>
<protein>
    <recommendedName>
        <fullName evidence="4">serine-type D-Ala-D-Ala carboxypeptidase</fullName>
        <ecNumber evidence="4">3.4.16.4</ecNumber>
    </recommendedName>
</protein>
<comment type="catalytic activity">
    <reaction evidence="12">
        <text>Preferential cleavage: (Ac)2-L-Lys-D-Ala-|-D-Ala. Also transpeptidation of peptidyl-alanyl moieties that are N-acyl substituents of D-alanine.</text>
        <dbReference type="EC" id="3.4.16.4"/>
    </reaction>
</comment>
<dbReference type="GO" id="GO:0009252">
    <property type="term" value="P:peptidoglycan biosynthetic process"/>
    <property type="evidence" value="ECO:0007669"/>
    <property type="project" value="UniProtKB-UniPathway"/>
</dbReference>
<comment type="pathway">
    <text evidence="2">Cell wall biogenesis; peptidoglycan biosynthesis.</text>
</comment>
<dbReference type="Gene3D" id="2.60.410.10">
    <property type="entry name" value="D-Ala-D-Ala carboxypeptidase, C-terminal domain"/>
    <property type="match status" value="1"/>
</dbReference>
<gene>
    <name evidence="19" type="ORF">H8702_01575</name>
</gene>
<dbReference type="GO" id="GO:0008360">
    <property type="term" value="P:regulation of cell shape"/>
    <property type="evidence" value="ECO:0007669"/>
    <property type="project" value="UniProtKB-KW"/>
</dbReference>
<evidence type="ECO:0000259" key="18">
    <source>
        <dbReference type="SMART" id="SM00936"/>
    </source>
</evidence>
<feature type="active site" description="Acyl-ester intermediate" evidence="13">
    <location>
        <position position="65"/>
    </location>
</feature>
<evidence type="ECO:0000256" key="12">
    <source>
        <dbReference type="ARBA" id="ARBA00034000"/>
    </source>
</evidence>
<dbReference type="UniPathway" id="UPA00219"/>
<evidence type="ECO:0000256" key="5">
    <source>
        <dbReference type="ARBA" id="ARBA00022645"/>
    </source>
</evidence>
<evidence type="ECO:0000313" key="19">
    <source>
        <dbReference type="EMBL" id="MBC8609811.1"/>
    </source>
</evidence>
<feature type="active site" evidence="13">
    <location>
        <position position="125"/>
    </location>
</feature>
<comment type="function">
    <text evidence="1">Removes C-terminal D-alanyl residues from sugar-peptide cell wall precursors.</text>
</comment>
<evidence type="ECO:0000256" key="17">
    <source>
        <dbReference type="SAM" id="SignalP"/>
    </source>
</evidence>
<organism evidence="19 20">
    <name type="scientific">Massiliimalia timonensis</name>
    <dbReference type="NCBI Taxonomy" id="1987501"/>
    <lineage>
        <taxon>Bacteria</taxon>
        <taxon>Bacillati</taxon>
        <taxon>Bacillota</taxon>
        <taxon>Clostridia</taxon>
        <taxon>Eubacteriales</taxon>
        <taxon>Oscillospiraceae</taxon>
        <taxon>Massiliimalia</taxon>
    </lineage>
</organism>
<evidence type="ECO:0000256" key="13">
    <source>
        <dbReference type="PIRSR" id="PIRSR618044-1"/>
    </source>
</evidence>
<dbReference type="GO" id="GO:0006508">
    <property type="term" value="P:proteolysis"/>
    <property type="evidence" value="ECO:0007669"/>
    <property type="project" value="UniProtKB-KW"/>
</dbReference>
<evidence type="ECO:0000256" key="3">
    <source>
        <dbReference type="ARBA" id="ARBA00007164"/>
    </source>
</evidence>
<dbReference type="InterPro" id="IPR015956">
    <property type="entry name" value="Peniciliin-bd_prot_C_sf"/>
</dbReference>
<dbReference type="PANTHER" id="PTHR21581">
    <property type="entry name" value="D-ALANYL-D-ALANINE CARBOXYPEPTIDASE"/>
    <property type="match status" value="1"/>
</dbReference>
<keyword evidence="16" id="KW-0472">Membrane</keyword>
<evidence type="ECO:0000256" key="2">
    <source>
        <dbReference type="ARBA" id="ARBA00004752"/>
    </source>
</evidence>
<evidence type="ECO:0000256" key="4">
    <source>
        <dbReference type="ARBA" id="ARBA00012448"/>
    </source>
</evidence>